<evidence type="ECO:0000256" key="13">
    <source>
        <dbReference type="PROSITE-ProRule" id="PRU00024"/>
    </source>
</evidence>
<dbReference type="InterPro" id="IPR013087">
    <property type="entry name" value="Znf_C2H2_type"/>
</dbReference>
<dbReference type="PROSITE" id="PS50119">
    <property type="entry name" value="ZF_BBOX"/>
    <property type="match status" value="1"/>
</dbReference>
<keyword evidence="8" id="KW-0833">Ubl conjugation pathway</keyword>
<evidence type="ECO:0000256" key="8">
    <source>
        <dbReference type="ARBA" id="ARBA00022786"/>
    </source>
</evidence>
<dbReference type="PANTHER" id="PTHR47156:SF10">
    <property type="entry name" value="E3 UBIQUITIN-PROTEIN LIGASE TRIM-21-RELATED"/>
    <property type="match status" value="1"/>
</dbReference>
<sequence length="518" mass="58130">MASAVPGVSGASLAPDMSDAYTHAKGNTHVLECRVCNHLYGIEGEKIPRLLVCGHSLCHACLLRLPKQDWVVLCPFDRQPTPLGTNGVWDLKKNFALIELLERVYANHQDRRHHAHEGPFSVLALSQAVSALERGDRNYGTVPCDENEEHIAELYCTTCGSHLCHDCSDSTHGTRTLAKHRRIPLSEKPKEKPKCGYHTSHVMEFTCLEPDCQGAPLMCYICKDYGRHKGHQHNLLELEAEKFRTTLGHAVSHLKKFMEEVSDTARKLELAEGRFLRRPDNDPELPEDFEGGTADLAKSRVQTYFQGLREQLNHQEVAALTVVDTYIRERLCAIRQQGEDIATILGQVASVCIQCERVAKLDDARVLLAAGEIQLMLDAVESQKQRDFTQVQPDASIPITFTRDNRVHIGPKIEMRVAVIFVIDSTDRVRLSEARDELVKLLTEKELQDACLLILINKQDLSGCMSLEEISDELSLFKLCCGRSWHMQTCDASRGTGLTDGLDWLSRQLVASEVFDVE</sequence>
<dbReference type="GO" id="GO:0061630">
    <property type="term" value="F:ubiquitin protein ligase activity"/>
    <property type="evidence" value="ECO:0007669"/>
    <property type="project" value="UniProtKB-EC"/>
</dbReference>
<keyword evidence="10 12" id="KW-0342">GTP-binding</keyword>
<dbReference type="OMA" id="IQACDAK"/>
<evidence type="ECO:0000256" key="5">
    <source>
        <dbReference type="ARBA" id="ARBA00022723"/>
    </source>
</evidence>
<dbReference type="InterPro" id="IPR001841">
    <property type="entry name" value="Znf_RING"/>
</dbReference>
<comment type="catalytic activity">
    <reaction evidence="1">
        <text>S-ubiquitinyl-[E2 ubiquitin-conjugating enzyme]-L-cysteine + [acceptor protein]-L-lysine = [E2 ubiquitin-conjugating enzyme]-L-cysteine + N(6)-ubiquitinyl-[acceptor protein]-L-lysine.</text>
        <dbReference type="EC" id="2.3.2.27"/>
    </reaction>
</comment>
<evidence type="ECO:0000256" key="7">
    <source>
        <dbReference type="ARBA" id="ARBA00022771"/>
    </source>
</evidence>
<dbReference type="SUPFAM" id="SSF57845">
    <property type="entry name" value="B-box zinc-binding domain"/>
    <property type="match status" value="1"/>
</dbReference>
<evidence type="ECO:0000313" key="18">
    <source>
        <dbReference type="Proteomes" id="UP000318571"/>
    </source>
</evidence>
<dbReference type="FunFam" id="3.30.40.10:FF:000130">
    <property type="entry name" value="E3 ubiquitin-protein ligase TRIM23"/>
    <property type="match status" value="1"/>
</dbReference>
<evidence type="ECO:0000256" key="12">
    <source>
        <dbReference type="PIRSR" id="PIRSR606689-1"/>
    </source>
</evidence>
<feature type="domain" description="C2H2-type" evidence="16">
    <location>
        <begin position="162"/>
        <end position="189"/>
    </location>
</feature>
<dbReference type="SMART" id="SM00184">
    <property type="entry name" value="RING"/>
    <property type="match status" value="1"/>
</dbReference>
<dbReference type="PROSITE" id="PS50157">
    <property type="entry name" value="ZINC_FINGER_C2H2_2"/>
    <property type="match status" value="1"/>
</dbReference>
<dbReference type="SMART" id="SM00336">
    <property type="entry name" value="BBOX"/>
    <property type="match status" value="2"/>
</dbReference>
<dbReference type="PROSITE" id="PS50089">
    <property type="entry name" value="ZF_RING_2"/>
    <property type="match status" value="1"/>
</dbReference>
<feature type="domain" description="B box-type" evidence="15">
    <location>
        <begin position="139"/>
        <end position="185"/>
    </location>
</feature>
<evidence type="ECO:0000256" key="6">
    <source>
        <dbReference type="ARBA" id="ARBA00022741"/>
    </source>
</evidence>
<evidence type="ECO:0000259" key="16">
    <source>
        <dbReference type="PROSITE" id="PS50157"/>
    </source>
</evidence>
<reference evidence="17 18" key="1">
    <citation type="journal article" date="2018" name="Nat. Ecol. Evol.">
        <title>Genomic signatures of mitonuclear coevolution across populations of Tigriopus californicus.</title>
        <authorList>
            <person name="Barreto F.S."/>
            <person name="Watson E.T."/>
            <person name="Lima T.G."/>
            <person name="Willett C.S."/>
            <person name="Edmands S."/>
            <person name="Li W."/>
            <person name="Burton R.S."/>
        </authorList>
    </citation>
    <scope>NUCLEOTIDE SEQUENCE [LARGE SCALE GENOMIC DNA]</scope>
    <source>
        <strain evidence="17 18">San Diego</strain>
    </source>
</reference>
<feature type="binding site" evidence="12">
    <location>
        <begin position="457"/>
        <end position="460"/>
    </location>
    <ligand>
        <name>GTP</name>
        <dbReference type="ChEBI" id="CHEBI:37565"/>
    </ligand>
</feature>
<evidence type="ECO:0000256" key="9">
    <source>
        <dbReference type="ARBA" id="ARBA00022833"/>
    </source>
</evidence>
<dbReference type="InterPro" id="IPR000315">
    <property type="entry name" value="Znf_B-box"/>
</dbReference>
<evidence type="ECO:0000256" key="1">
    <source>
        <dbReference type="ARBA" id="ARBA00000900"/>
    </source>
</evidence>
<dbReference type="Pfam" id="PF00025">
    <property type="entry name" value="Arf"/>
    <property type="match status" value="1"/>
</dbReference>
<dbReference type="GO" id="GO:0003924">
    <property type="term" value="F:GTPase activity"/>
    <property type="evidence" value="ECO:0007669"/>
    <property type="project" value="InterPro"/>
</dbReference>
<dbReference type="PROSITE" id="PS51417">
    <property type="entry name" value="ARF"/>
    <property type="match status" value="1"/>
</dbReference>
<evidence type="ECO:0000256" key="2">
    <source>
        <dbReference type="ARBA" id="ARBA00004906"/>
    </source>
</evidence>
<evidence type="ECO:0000256" key="4">
    <source>
        <dbReference type="ARBA" id="ARBA00022679"/>
    </source>
</evidence>
<keyword evidence="6 12" id="KW-0547">Nucleotide-binding</keyword>
<dbReference type="InterPro" id="IPR052667">
    <property type="entry name" value="E3_ubiquitin-ligase_RING"/>
</dbReference>
<dbReference type="PANTHER" id="PTHR47156">
    <property type="entry name" value="PROTEIN CBG20824"/>
    <property type="match status" value="1"/>
</dbReference>
<dbReference type="InterPro" id="IPR013083">
    <property type="entry name" value="Znf_RING/FYVE/PHD"/>
</dbReference>
<dbReference type="GO" id="GO:0008270">
    <property type="term" value="F:zinc ion binding"/>
    <property type="evidence" value="ECO:0007669"/>
    <property type="project" value="UniProtKB-KW"/>
</dbReference>
<dbReference type="CDD" id="cd19773">
    <property type="entry name" value="Bbox2_TRIM23_C-IX_rpt1"/>
    <property type="match status" value="1"/>
</dbReference>
<dbReference type="SUPFAM" id="SSF52540">
    <property type="entry name" value="P-loop containing nucleoside triphosphate hydrolases"/>
    <property type="match status" value="1"/>
</dbReference>
<evidence type="ECO:0000313" key="17">
    <source>
        <dbReference type="EMBL" id="TRY74662.1"/>
    </source>
</evidence>
<evidence type="ECO:0000256" key="11">
    <source>
        <dbReference type="ARBA" id="ARBA00061142"/>
    </source>
</evidence>
<dbReference type="SUPFAM" id="SSF57850">
    <property type="entry name" value="RING/U-box"/>
    <property type="match status" value="1"/>
</dbReference>
<keyword evidence="18" id="KW-1185">Reference proteome</keyword>
<keyword evidence="4" id="KW-0808">Transferase</keyword>
<keyword evidence="7 13" id="KW-0863">Zinc-finger</keyword>
<comment type="caution">
    <text evidence="17">The sequence shown here is derived from an EMBL/GenBank/DDBJ whole genome shotgun (WGS) entry which is preliminary data.</text>
</comment>
<feature type="domain" description="RING-type" evidence="14">
    <location>
        <begin position="33"/>
        <end position="78"/>
    </location>
</feature>
<dbReference type="CDD" id="cd19774">
    <property type="entry name" value="Bbox2_TRIM23_C-IX_rpt2"/>
    <property type="match status" value="1"/>
</dbReference>
<dbReference type="InterPro" id="IPR006689">
    <property type="entry name" value="Small_GTPase_ARF/SAR"/>
</dbReference>
<dbReference type="InterPro" id="IPR017907">
    <property type="entry name" value="Znf_RING_CS"/>
</dbReference>
<evidence type="ECO:0000256" key="10">
    <source>
        <dbReference type="ARBA" id="ARBA00023134"/>
    </source>
</evidence>
<protein>
    <recommendedName>
        <fullName evidence="3">RING-type E3 ubiquitin transferase</fullName>
        <ecNumber evidence="3">2.3.2.27</ecNumber>
    </recommendedName>
</protein>
<dbReference type="STRING" id="6832.A0A553PAE8"/>
<comment type="similarity">
    <text evidence="11">In the C-terminal section; belongs to the small GTPase superfamily. Arf family.</text>
</comment>
<keyword evidence="5" id="KW-0479">Metal-binding</keyword>
<name>A0A553PAE8_TIGCA</name>
<dbReference type="Pfam" id="PF00643">
    <property type="entry name" value="zf-B_box"/>
    <property type="match status" value="1"/>
</dbReference>
<dbReference type="InterPro" id="IPR027417">
    <property type="entry name" value="P-loop_NTPase"/>
</dbReference>
<dbReference type="EMBL" id="VCGU01000005">
    <property type="protein sequence ID" value="TRY74662.1"/>
    <property type="molecule type" value="Genomic_DNA"/>
</dbReference>
<dbReference type="Gene3D" id="3.30.160.60">
    <property type="entry name" value="Classic Zinc Finger"/>
    <property type="match status" value="1"/>
</dbReference>
<dbReference type="Gene3D" id="3.30.40.10">
    <property type="entry name" value="Zinc/RING finger domain, C3HC4 (zinc finger)"/>
    <property type="match status" value="1"/>
</dbReference>
<keyword evidence="9" id="KW-0862">Zinc</keyword>
<dbReference type="EC" id="2.3.2.27" evidence="3"/>
<evidence type="ECO:0000256" key="3">
    <source>
        <dbReference type="ARBA" id="ARBA00012483"/>
    </source>
</evidence>
<dbReference type="Gene3D" id="3.40.50.300">
    <property type="entry name" value="P-loop containing nucleotide triphosphate hydrolases"/>
    <property type="match status" value="1"/>
</dbReference>
<organism evidence="17 18">
    <name type="scientific">Tigriopus californicus</name>
    <name type="common">Marine copepod</name>
    <dbReference type="NCBI Taxonomy" id="6832"/>
    <lineage>
        <taxon>Eukaryota</taxon>
        <taxon>Metazoa</taxon>
        <taxon>Ecdysozoa</taxon>
        <taxon>Arthropoda</taxon>
        <taxon>Crustacea</taxon>
        <taxon>Multicrustacea</taxon>
        <taxon>Hexanauplia</taxon>
        <taxon>Copepoda</taxon>
        <taxon>Harpacticoida</taxon>
        <taxon>Harpacticidae</taxon>
        <taxon>Tigriopus</taxon>
    </lineage>
</organism>
<evidence type="ECO:0000259" key="15">
    <source>
        <dbReference type="PROSITE" id="PS50119"/>
    </source>
</evidence>
<dbReference type="Proteomes" id="UP000318571">
    <property type="component" value="Chromosome 2"/>
</dbReference>
<dbReference type="PROSITE" id="PS00518">
    <property type="entry name" value="ZF_RING_1"/>
    <property type="match status" value="1"/>
</dbReference>
<comment type="pathway">
    <text evidence="2">Protein modification; protein ubiquitination.</text>
</comment>
<dbReference type="AlphaFoldDB" id="A0A553PAE8"/>
<evidence type="ECO:0000259" key="14">
    <source>
        <dbReference type="PROSITE" id="PS50089"/>
    </source>
</evidence>
<dbReference type="GO" id="GO:0005525">
    <property type="term" value="F:GTP binding"/>
    <property type="evidence" value="ECO:0007669"/>
    <property type="project" value="UniProtKB-KW"/>
</dbReference>
<gene>
    <name evidence="17" type="ORF">TCAL_00715</name>
</gene>
<accession>A0A553PAE8</accession>
<dbReference type="SMART" id="SM00177">
    <property type="entry name" value="ARF"/>
    <property type="match status" value="1"/>
</dbReference>
<proteinExistence type="inferred from homology"/>